<proteinExistence type="predicted"/>
<dbReference type="EMBL" id="JAAGNX010000003">
    <property type="protein sequence ID" value="NDV63233.1"/>
    <property type="molecule type" value="Genomic_DNA"/>
</dbReference>
<name>A0A6B2M3A4_9BACT</name>
<accession>A0A6B2M3A4</accession>
<dbReference type="RefSeq" id="WP_163966497.1">
    <property type="nucleotide sequence ID" value="NZ_JAAGNX010000003.1"/>
</dbReference>
<reference evidence="2 3" key="1">
    <citation type="submission" date="2020-02" db="EMBL/GenBank/DDBJ databases">
        <title>Albibacoteraceae fam. nov., the first described family within the subdivision 4 Verrucomicrobia.</title>
        <authorList>
            <person name="Xi F."/>
        </authorList>
    </citation>
    <scope>NUCLEOTIDE SEQUENCE [LARGE SCALE GENOMIC DNA]</scope>
    <source>
        <strain evidence="2 3">CK1056</strain>
    </source>
</reference>
<organism evidence="2 3">
    <name type="scientific">Oceanipulchritudo coccoides</name>
    <dbReference type="NCBI Taxonomy" id="2706888"/>
    <lineage>
        <taxon>Bacteria</taxon>
        <taxon>Pseudomonadati</taxon>
        <taxon>Verrucomicrobiota</taxon>
        <taxon>Opitutia</taxon>
        <taxon>Puniceicoccales</taxon>
        <taxon>Oceanipulchritudinaceae</taxon>
        <taxon>Oceanipulchritudo</taxon>
    </lineage>
</organism>
<evidence type="ECO:0000313" key="3">
    <source>
        <dbReference type="Proteomes" id="UP000478417"/>
    </source>
</evidence>
<gene>
    <name evidence="2" type="ORF">G0Q06_12275</name>
</gene>
<keyword evidence="3" id="KW-1185">Reference proteome</keyword>
<sequence length="60" mass="6818">MPVSFEHLVIYGIVLVVLFFLGRRFVCSLRSSGKCSKNCSCGKGEIRRDPVITNYLKKHD</sequence>
<comment type="caution">
    <text evidence="2">The sequence shown here is derived from an EMBL/GenBank/DDBJ whole genome shotgun (WGS) entry which is preliminary data.</text>
</comment>
<evidence type="ECO:0000313" key="2">
    <source>
        <dbReference type="EMBL" id="NDV63233.1"/>
    </source>
</evidence>
<evidence type="ECO:0008006" key="4">
    <source>
        <dbReference type="Google" id="ProtNLM"/>
    </source>
</evidence>
<evidence type="ECO:0000256" key="1">
    <source>
        <dbReference type="SAM" id="Phobius"/>
    </source>
</evidence>
<keyword evidence="1" id="KW-0472">Membrane</keyword>
<protein>
    <recommendedName>
        <fullName evidence="4">FeoB-associated Cys-rich membrane protein</fullName>
    </recommendedName>
</protein>
<dbReference type="AlphaFoldDB" id="A0A6B2M3A4"/>
<keyword evidence="1" id="KW-0812">Transmembrane</keyword>
<dbReference type="Proteomes" id="UP000478417">
    <property type="component" value="Unassembled WGS sequence"/>
</dbReference>
<keyword evidence="1" id="KW-1133">Transmembrane helix</keyword>
<feature type="transmembrane region" description="Helical" evidence="1">
    <location>
        <begin position="6"/>
        <end position="26"/>
    </location>
</feature>